<feature type="transmembrane region" description="Helical" evidence="5">
    <location>
        <begin position="48"/>
        <end position="69"/>
    </location>
</feature>
<dbReference type="AlphaFoldDB" id="A0A2H0XYD5"/>
<dbReference type="InterPro" id="IPR052561">
    <property type="entry name" value="ComplexI_Subunit1"/>
</dbReference>
<evidence type="ECO:0000256" key="4">
    <source>
        <dbReference type="ARBA" id="ARBA00023136"/>
    </source>
</evidence>
<keyword evidence="6" id="KW-0456">Lyase</keyword>
<evidence type="ECO:0000313" key="6">
    <source>
        <dbReference type="EMBL" id="PIS29129.1"/>
    </source>
</evidence>
<feature type="transmembrane region" description="Helical" evidence="5">
    <location>
        <begin position="75"/>
        <end position="96"/>
    </location>
</feature>
<accession>A0A2H0XYD5</accession>
<keyword evidence="3 5" id="KW-1133">Transmembrane helix</keyword>
<feature type="transmembrane region" description="Helical" evidence="5">
    <location>
        <begin position="192"/>
        <end position="219"/>
    </location>
</feature>
<gene>
    <name evidence="6" type="ORF">COT42_06110</name>
</gene>
<dbReference type="GO" id="GO:0016829">
    <property type="term" value="F:lyase activity"/>
    <property type="evidence" value="ECO:0007669"/>
    <property type="project" value="UniProtKB-KW"/>
</dbReference>
<organism evidence="6 7">
    <name type="scientific">Candidatus Saganbacteria bacterium CG08_land_8_20_14_0_20_45_16</name>
    <dbReference type="NCBI Taxonomy" id="2014293"/>
    <lineage>
        <taxon>Bacteria</taxon>
        <taxon>Bacillati</taxon>
        <taxon>Saganbacteria</taxon>
    </lineage>
</organism>
<evidence type="ECO:0000256" key="1">
    <source>
        <dbReference type="ARBA" id="ARBA00004141"/>
    </source>
</evidence>
<protein>
    <submittedName>
        <fullName evidence="6">Formate hydrogenlyase</fullName>
    </submittedName>
</protein>
<feature type="transmembrane region" description="Helical" evidence="5">
    <location>
        <begin position="117"/>
        <end position="145"/>
    </location>
</feature>
<reference evidence="6 7" key="1">
    <citation type="submission" date="2017-09" db="EMBL/GenBank/DDBJ databases">
        <title>Depth-based differentiation of microbial function through sediment-hosted aquifers and enrichment of novel symbionts in the deep terrestrial subsurface.</title>
        <authorList>
            <person name="Probst A.J."/>
            <person name="Ladd B."/>
            <person name="Jarett J.K."/>
            <person name="Geller-Mcgrath D.E."/>
            <person name="Sieber C.M."/>
            <person name="Emerson J.B."/>
            <person name="Anantharaman K."/>
            <person name="Thomas B.C."/>
            <person name="Malmstrom R."/>
            <person name="Stieglmeier M."/>
            <person name="Klingl A."/>
            <person name="Woyke T."/>
            <person name="Ryan C.M."/>
            <person name="Banfield J.F."/>
        </authorList>
    </citation>
    <scope>NUCLEOTIDE SEQUENCE [LARGE SCALE GENOMIC DNA]</scope>
    <source>
        <strain evidence="6">CG08_land_8_20_14_0_20_45_16</strain>
    </source>
</reference>
<dbReference type="EMBL" id="PEYM01000100">
    <property type="protein sequence ID" value="PIS29129.1"/>
    <property type="molecule type" value="Genomic_DNA"/>
</dbReference>
<comment type="caution">
    <text evidence="6">The sequence shown here is derived from an EMBL/GenBank/DDBJ whole genome shotgun (WGS) entry which is preliminary data.</text>
</comment>
<dbReference type="InterPro" id="IPR001694">
    <property type="entry name" value="NADH_UbQ_OxRdtase_su1/FPO"/>
</dbReference>
<sequence length="253" mass="27506">MFAPLVSGFITWLKNNLRLRRGPGIFQPYYNLAKYFSKDEVVADSASWIFRLTPYVVFSATLSAIFFSATPNGLITLLFIFSLARFFLALAGLDTASAFGGMGSSREMFISSLVEPVVILAVFCLGLSVNAPSAVFLAGAALFLATLAETARMPVDNQETHLELTMVHEAMLLEYSGRSLALLELAAQIKQLIFFLIIAGLIFSNLFLLPVIAILVALVELSMAKMRLFRVVDFVAFAGVLAVLSIIMSVLGA</sequence>
<keyword evidence="2 5" id="KW-0812">Transmembrane</keyword>
<comment type="subcellular location">
    <subcellularLocation>
        <location evidence="1">Membrane</location>
        <topology evidence="1">Multi-pass membrane protein</topology>
    </subcellularLocation>
</comment>
<proteinExistence type="predicted"/>
<dbReference type="PANTHER" id="PTHR43359">
    <property type="entry name" value="FORMATE HYDROGENLYASE SUBUNIT 4"/>
    <property type="match status" value="1"/>
</dbReference>
<evidence type="ECO:0000256" key="5">
    <source>
        <dbReference type="SAM" id="Phobius"/>
    </source>
</evidence>
<feature type="transmembrane region" description="Helical" evidence="5">
    <location>
        <begin position="231"/>
        <end position="251"/>
    </location>
</feature>
<dbReference type="Pfam" id="PF00146">
    <property type="entry name" value="NADHdh"/>
    <property type="match status" value="1"/>
</dbReference>
<keyword evidence="4 5" id="KW-0472">Membrane</keyword>
<dbReference type="Proteomes" id="UP000231343">
    <property type="component" value="Unassembled WGS sequence"/>
</dbReference>
<evidence type="ECO:0000256" key="2">
    <source>
        <dbReference type="ARBA" id="ARBA00022692"/>
    </source>
</evidence>
<dbReference type="GO" id="GO:0005886">
    <property type="term" value="C:plasma membrane"/>
    <property type="evidence" value="ECO:0007669"/>
    <property type="project" value="TreeGrafter"/>
</dbReference>
<dbReference type="PANTHER" id="PTHR43359:SF1">
    <property type="entry name" value="FORMATE HYDROGENLYASE SUBUNIT 4-RELATED"/>
    <property type="match status" value="1"/>
</dbReference>
<evidence type="ECO:0000313" key="7">
    <source>
        <dbReference type="Proteomes" id="UP000231343"/>
    </source>
</evidence>
<evidence type="ECO:0000256" key="3">
    <source>
        <dbReference type="ARBA" id="ARBA00022989"/>
    </source>
</evidence>
<name>A0A2H0XYD5_UNCSA</name>